<name>A0A7D4NRR6_9GAMM</name>
<gene>
    <name evidence="1" type="ORF">HQN79_04850</name>
</gene>
<dbReference type="KEGG" id="txa:HQN79_04850"/>
<accession>A0A7D4NRR6</accession>
<dbReference type="Pfam" id="PF06545">
    <property type="entry name" value="AllG"/>
    <property type="match status" value="1"/>
</dbReference>
<dbReference type="Proteomes" id="UP000504724">
    <property type="component" value="Chromosome"/>
</dbReference>
<dbReference type="Gene3D" id="3.90.1700.10">
    <property type="entry name" value="v583 domain like"/>
    <property type="match status" value="1"/>
</dbReference>
<sequence length="409" mass="43093">MNNLSAANRLALDRIAACDPVLVGIEPAHAALGLQERELGHAGPPFADDEILPATVLNALAGAAVIEGWAKTVHEARSMIENREIRLRSNHELGTVSPMAGVVRPSQPLMRVENRIGEGVCYATFAEGGRRALRFGVYDDQVAEQLAFVESRVAPAIAACLPEEGLAVLPLIAEGVALGDDVHQRNIGGMYAFIKALSGLDADVRSWLLDNPQHFLNYAMASAKLSLDQARGIDGSSIVVAIARNGKKCGIQLAGTGAKWFCAPSGIPDGGFYPPYTLKDAQADLGDSAIMEAFGLGGTAAHCAPQLAAVLNTPWSVAVNAGRLQRSFFIAAHSQIHPVLAGDDGLGLGLDAYRVVSSHRGVRIHTGIAHQNGMTGWIGIGAVDAPLDCFTQACNYLDSVAPQQLEKCV</sequence>
<dbReference type="InterPro" id="IPR024033">
    <property type="entry name" value="OXTCase_su_AllG_h-dom"/>
</dbReference>
<dbReference type="Gene3D" id="3.90.1710.10">
    <property type="entry name" value="Enterococcus faecalis V583 domain"/>
    <property type="match status" value="1"/>
</dbReference>
<dbReference type="AlphaFoldDB" id="A0A7D4NRR6"/>
<dbReference type="EMBL" id="CP054020">
    <property type="protein sequence ID" value="QKI90291.1"/>
    <property type="molecule type" value="Genomic_DNA"/>
</dbReference>
<keyword evidence="2" id="KW-1185">Reference proteome</keyword>
<evidence type="ECO:0000313" key="2">
    <source>
        <dbReference type="Proteomes" id="UP000504724"/>
    </source>
</evidence>
<evidence type="ECO:0000313" key="1">
    <source>
        <dbReference type="EMBL" id="QKI90291.1"/>
    </source>
</evidence>
<reference evidence="1 2" key="1">
    <citation type="submission" date="2020-05" db="EMBL/GenBank/DDBJ databases">
        <title>Thiomicrorhabdus sediminis sp.nov. and Thiomicrorhabdus xiamenensis sp.nov., novel sulfur-oxidizing bacteria isolated from coastal sediment.</title>
        <authorList>
            <person name="Liu X."/>
        </authorList>
    </citation>
    <scope>NUCLEOTIDE SEQUENCE [LARGE SCALE GENOMIC DNA]</scope>
    <source>
        <strain evidence="1 2">G2</strain>
    </source>
</reference>
<dbReference type="InterPro" id="IPR009499">
    <property type="entry name" value="AllG-like"/>
</dbReference>
<protein>
    <submittedName>
        <fullName evidence="1">DUF1116 domain-containing protein</fullName>
    </submittedName>
</protein>
<proteinExistence type="predicted"/>
<dbReference type="Gene3D" id="1.10.10.660">
    <property type="entry name" value="conserved protein of unknown function from Enterococcus faecalis V583"/>
    <property type="match status" value="1"/>
</dbReference>
<organism evidence="1 2">
    <name type="scientific">Thiomicrorhabdus xiamenensis</name>
    <dbReference type="NCBI Taxonomy" id="2739063"/>
    <lineage>
        <taxon>Bacteria</taxon>
        <taxon>Pseudomonadati</taxon>
        <taxon>Pseudomonadota</taxon>
        <taxon>Gammaproteobacteria</taxon>
        <taxon>Thiotrichales</taxon>
        <taxon>Piscirickettsiaceae</taxon>
        <taxon>Thiomicrorhabdus</taxon>
    </lineage>
</organism>